<dbReference type="eggNOG" id="arCOG01754">
    <property type="taxonomic scope" value="Archaea"/>
</dbReference>
<dbReference type="InterPro" id="IPR006139">
    <property type="entry name" value="D-isomer_2_OHA_DH_cat_dom"/>
</dbReference>
<dbReference type="InterPro" id="IPR006140">
    <property type="entry name" value="D-isomer_DH_NAD-bd"/>
</dbReference>
<keyword evidence="3" id="KW-0520">NAD</keyword>
<gene>
    <name evidence="7" type="ordered locus">Pyrfu_1674</name>
</gene>
<dbReference type="InterPro" id="IPR036291">
    <property type="entry name" value="NAD(P)-bd_dom_sf"/>
</dbReference>
<dbReference type="SUPFAM" id="SSF52283">
    <property type="entry name" value="Formate/glycerate dehydrogenase catalytic domain-like"/>
    <property type="match status" value="1"/>
</dbReference>
<evidence type="ECO:0000259" key="6">
    <source>
        <dbReference type="Pfam" id="PF02826"/>
    </source>
</evidence>
<name>G0ECG0_PYRF1</name>
<dbReference type="STRING" id="694429.Pyrfu_1674"/>
<dbReference type="InParanoid" id="G0ECG0"/>
<protein>
    <submittedName>
        <fullName evidence="7">Glyoxylate reductase</fullName>
        <ecNumber evidence="7">1.1.1.26</ecNumber>
    </submittedName>
</protein>
<dbReference type="GO" id="GO:0051287">
    <property type="term" value="F:NAD binding"/>
    <property type="evidence" value="ECO:0007669"/>
    <property type="project" value="InterPro"/>
</dbReference>
<dbReference type="PANTHER" id="PTHR43761">
    <property type="entry name" value="D-ISOMER SPECIFIC 2-HYDROXYACID DEHYDROGENASE FAMILY PROTEIN (AFU_ORTHOLOGUE AFUA_1G13630)"/>
    <property type="match status" value="1"/>
</dbReference>
<keyword evidence="8" id="KW-1185">Reference proteome</keyword>
<dbReference type="EC" id="1.1.1.26" evidence="7"/>
<dbReference type="AlphaFoldDB" id="G0ECG0"/>
<dbReference type="Gene3D" id="3.40.50.720">
    <property type="entry name" value="NAD(P)-binding Rossmann-like Domain"/>
    <property type="match status" value="2"/>
</dbReference>
<dbReference type="KEGG" id="pfm:Pyrfu_1674"/>
<dbReference type="PANTHER" id="PTHR43761:SF1">
    <property type="entry name" value="D-ISOMER SPECIFIC 2-HYDROXYACID DEHYDROGENASE CATALYTIC DOMAIN-CONTAINING PROTEIN-RELATED"/>
    <property type="match status" value="1"/>
</dbReference>
<dbReference type="HOGENOM" id="CLU_019796_1_3_2"/>
<dbReference type="PROSITE" id="PS00065">
    <property type="entry name" value="D_2_HYDROXYACID_DH_1"/>
    <property type="match status" value="1"/>
</dbReference>
<keyword evidence="2 4" id="KW-0560">Oxidoreductase</keyword>
<dbReference type="GO" id="GO:0047964">
    <property type="term" value="F:glyoxylate reductase (NADH) activity"/>
    <property type="evidence" value="ECO:0007669"/>
    <property type="project" value="UniProtKB-EC"/>
</dbReference>
<evidence type="ECO:0000256" key="4">
    <source>
        <dbReference type="RuleBase" id="RU003719"/>
    </source>
</evidence>
<dbReference type="GeneID" id="11138863"/>
<evidence type="ECO:0000313" key="8">
    <source>
        <dbReference type="Proteomes" id="UP000001037"/>
    </source>
</evidence>
<dbReference type="Pfam" id="PF00389">
    <property type="entry name" value="2-Hacid_dh"/>
    <property type="match status" value="1"/>
</dbReference>
<proteinExistence type="inferred from homology"/>
<accession>G0ECG0</accession>
<dbReference type="InterPro" id="IPR050418">
    <property type="entry name" value="D-iso_2-hydroxyacid_DH_PdxB"/>
</dbReference>
<evidence type="ECO:0000259" key="5">
    <source>
        <dbReference type="Pfam" id="PF00389"/>
    </source>
</evidence>
<feature type="domain" description="D-isomer specific 2-hydroxyacid dehydrogenase NAD-binding" evidence="6">
    <location>
        <begin position="113"/>
        <end position="292"/>
    </location>
</feature>
<evidence type="ECO:0000256" key="3">
    <source>
        <dbReference type="ARBA" id="ARBA00023027"/>
    </source>
</evidence>
<organism evidence="7 8">
    <name type="scientific">Pyrolobus fumarii (strain DSM 11204 / 1A)</name>
    <dbReference type="NCBI Taxonomy" id="694429"/>
    <lineage>
        <taxon>Archaea</taxon>
        <taxon>Thermoproteota</taxon>
        <taxon>Thermoprotei</taxon>
        <taxon>Desulfurococcales</taxon>
        <taxon>Pyrodictiaceae</taxon>
        <taxon>Pyrolobus</taxon>
    </lineage>
</organism>
<evidence type="ECO:0000313" key="7">
    <source>
        <dbReference type="EMBL" id="AEM39530.1"/>
    </source>
</evidence>
<sequence length="323" mass="36365">MYLVVAVEPLGLEESKVRKIFEETLGRYAKLVLYDAPPADQGELFKRIKDADIVVTVSYPISGEVIRKSEKLKMIAVSFTGYDHVDIEAAKERGIVVSNVPGYATDSVAELVFGLVIVAARRVIQADRVMRTGGWRTPELLGTELRGKTIGIVGFGAIGRRVAELAKAFGMDILVYDRSPWKEEKKKKAEEVGARFVSLDELMRKSDIVTVHVPLTSETRHMIRYEHLRLLKPGAILVNVARGAVIKEDDLVRFLKERKDVTACLDVYSVEPLPPDHELRKLENVILTPHIGFYTKEALERRTRVTFENIKAFIEGRPQNRVA</sequence>
<evidence type="ECO:0000256" key="1">
    <source>
        <dbReference type="ARBA" id="ARBA00005854"/>
    </source>
</evidence>
<dbReference type="Proteomes" id="UP000001037">
    <property type="component" value="Chromosome"/>
</dbReference>
<dbReference type="SUPFAM" id="SSF51735">
    <property type="entry name" value="NAD(P)-binding Rossmann-fold domains"/>
    <property type="match status" value="1"/>
</dbReference>
<dbReference type="InterPro" id="IPR029752">
    <property type="entry name" value="D-isomer_DH_CS1"/>
</dbReference>
<evidence type="ECO:0000256" key="2">
    <source>
        <dbReference type="ARBA" id="ARBA00023002"/>
    </source>
</evidence>
<dbReference type="FunFam" id="3.40.50.720:FF:000203">
    <property type="entry name" value="D-3-phosphoglycerate dehydrogenase (SerA)"/>
    <property type="match status" value="1"/>
</dbReference>
<comment type="similarity">
    <text evidence="1 4">Belongs to the D-isomer specific 2-hydroxyacid dehydrogenase family.</text>
</comment>
<dbReference type="RefSeq" id="WP_014027207.1">
    <property type="nucleotide sequence ID" value="NC_015931.1"/>
</dbReference>
<dbReference type="Pfam" id="PF02826">
    <property type="entry name" value="2-Hacid_dh_C"/>
    <property type="match status" value="1"/>
</dbReference>
<feature type="domain" description="D-isomer specific 2-hydroxyacid dehydrogenase catalytic" evidence="5">
    <location>
        <begin position="14"/>
        <end position="322"/>
    </location>
</feature>
<dbReference type="EMBL" id="CP002838">
    <property type="protein sequence ID" value="AEM39530.1"/>
    <property type="molecule type" value="Genomic_DNA"/>
</dbReference>
<reference evidence="7 8" key="1">
    <citation type="journal article" date="2011" name="Stand. Genomic Sci.">
        <title>Complete genome sequence of the hyperthermophilic chemolithoautotroph Pyrolobus fumarii type strain (1A).</title>
        <authorList>
            <person name="Anderson I."/>
            <person name="Goker M."/>
            <person name="Nolan M."/>
            <person name="Lucas S."/>
            <person name="Hammon N."/>
            <person name="Deshpande S."/>
            <person name="Cheng J.F."/>
            <person name="Tapia R."/>
            <person name="Han C."/>
            <person name="Goodwin L."/>
            <person name="Pitluck S."/>
            <person name="Huntemann M."/>
            <person name="Liolios K."/>
            <person name="Ivanova N."/>
            <person name="Pagani I."/>
            <person name="Mavromatis K."/>
            <person name="Ovchinikova G."/>
            <person name="Pati A."/>
            <person name="Chen A."/>
            <person name="Palaniappan K."/>
            <person name="Land M."/>
            <person name="Hauser L."/>
            <person name="Brambilla E.M."/>
            <person name="Huber H."/>
            <person name="Yasawong M."/>
            <person name="Rohde M."/>
            <person name="Spring S."/>
            <person name="Abt B."/>
            <person name="Sikorski J."/>
            <person name="Wirth R."/>
            <person name="Detter J.C."/>
            <person name="Woyke T."/>
            <person name="Bristow J."/>
            <person name="Eisen J.A."/>
            <person name="Markowitz V."/>
            <person name="Hugenholtz P."/>
            <person name="Kyrpides N.C."/>
            <person name="Klenk H.P."/>
            <person name="Lapidus A."/>
        </authorList>
    </citation>
    <scope>NUCLEOTIDE SEQUENCE [LARGE SCALE GENOMIC DNA]</scope>
    <source>
        <strain evidence="8">DSM 11204 / 1A</strain>
    </source>
</reference>